<dbReference type="EMBL" id="QRAL01000011">
    <property type="protein sequence ID" value="RSU56661.1"/>
    <property type="molecule type" value="Genomic_DNA"/>
</dbReference>
<reference evidence="19 29" key="7">
    <citation type="submission" date="2019-12" db="EMBL/GenBank/DDBJ databases">
        <title>Functional and genomic insights into the Sphingobium yanoikuyae YC-JY1, a bacterium efficiently degrading bisphenol A.</title>
        <authorList>
            <person name="Jia Y."/>
            <person name="Li X."/>
            <person name="Wang J."/>
            <person name="Eltoukhy A."/>
            <person name="Lamraoui I."/>
            <person name="Yan Y."/>
        </authorList>
    </citation>
    <scope>NUCLEOTIDE SEQUENCE [LARGE SCALE GENOMIC DNA]</scope>
    <source>
        <strain evidence="19 29">YC-JY1</strain>
    </source>
</reference>
<keyword evidence="7" id="KW-0653">Protein transport</keyword>
<dbReference type="GO" id="GO:0098797">
    <property type="term" value="C:plasma membrane protein complex"/>
    <property type="evidence" value="ECO:0007669"/>
    <property type="project" value="TreeGrafter"/>
</dbReference>
<proteinExistence type="inferred from homology"/>
<dbReference type="Proteomes" id="UP000515377">
    <property type="component" value="Chromosome"/>
</dbReference>
<dbReference type="PRINTS" id="PR01217">
    <property type="entry name" value="PRICHEXTENSN"/>
</dbReference>
<evidence type="ECO:0000256" key="10">
    <source>
        <dbReference type="SAM" id="MobiDB-lite"/>
    </source>
</evidence>
<dbReference type="InterPro" id="IPR006260">
    <property type="entry name" value="TonB/TolA_C"/>
</dbReference>
<dbReference type="EMBL" id="CP047218">
    <property type="protein sequence ID" value="QHD69978.1"/>
    <property type="molecule type" value="Genomic_DNA"/>
</dbReference>
<dbReference type="GO" id="GO:0031992">
    <property type="term" value="F:energy transducer activity"/>
    <property type="evidence" value="ECO:0007669"/>
    <property type="project" value="TreeGrafter"/>
</dbReference>
<dbReference type="Proteomes" id="UP000077262">
    <property type="component" value="Unassembled WGS sequence"/>
</dbReference>
<reference evidence="14 24" key="3">
    <citation type="submission" date="2017-04" db="EMBL/GenBank/DDBJ databases">
        <title>Characterization, genome and methylation analysis of a phthalic acid esters degrading strain Sphingobium yanoikuyae SHJ.</title>
        <authorList>
            <person name="Feng L."/>
        </authorList>
    </citation>
    <scope>NUCLEOTIDE SEQUENCE [LARGE SCALE GENOMIC DNA]</scope>
    <source>
        <strain evidence="14 24">SHJ</strain>
    </source>
</reference>
<dbReference type="OrthoDB" id="7585155at2"/>
<dbReference type="GO" id="GO:0015031">
    <property type="term" value="P:protein transport"/>
    <property type="evidence" value="ECO:0007669"/>
    <property type="project" value="UniProtKB-KW"/>
</dbReference>
<evidence type="ECO:0000256" key="8">
    <source>
        <dbReference type="ARBA" id="ARBA00022989"/>
    </source>
</evidence>
<dbReference type="EMBL" id="LSTR01000021">
    <property type="protein sequence ID" value="OAH46120.1"/>
    <property type="molecule type" value="Genomic_DNA"/>
</dbReference>
<evidence type="ECO:0000256" key="4">
    <source>
        <dbReference type="ARBA" id="ARBA00022475"/>
    </source>
</evidence>
<evidence type="ECO:0000259" key="12">
    <source>
        <dbReference type="PROSITE" id="PS52015"/>
    </source>
</evidence>
<evidence type="ECO:0000256" key="5">
    <source>
        <dbReference type="ARBA" id="ARBA00022519"/>
    </source>
</evidence>
<dbReference type="PROSITE" id="PS52015">
    <property type="entry name" value="TONB_CTD"/>
    <property type="match status" value="1"/>
</dbReference>
<reference evidence="16 23" key="1">
    <citation type="submission" date="2014-03" db="EMBL/GenBank/DDBJ databases">
        <title>Genome sequence of Sphingobium yanoikuyae B1.</title>
        <authorList>
            <person name="Gan H.M."/>
            <person name="Gan H.Y."/>
            <person name="Savka M.A."/>
        </authorList>
    </citation>
    <scope>NUCLEOTIDE SEQUENCE [LARGE SCALE GENOMIC DNA]</scope>
    <source>
        <strain evidence="16 23">B1</strain>
    </source>
</reference>
<evidence type="ECO:0000313" key="31">
    <source>
        <dbReference type="Proteomes" id="UP000515377"/>
    </source>
</evidence>
<evidence type="ECO:0000313" key="26">
    <source>
        <dbReference type="Proteomes" id="UP000219422"/>
    </source>
</evidence>
<dbReference type="STRING" id="13690.AX777_10130"/>
<evidence type="ECO:0000256" key="2">
    <source>
        <dbReference type="ARBA" id="ARBA00006555"/>
    </source>
</evidence>
<evidence type="ECO:0000313" key="18">
    <source>
        <dbReference type="EMBL" id="OAH46120.1"/>
    </source>
</evidence>
<dbReference type="Proteomes" id="UP001162318">
    <property type="component" value="Unassembled WGS sequence"/>
</dbReference>
<evidence type="ECO:0000256" key="3">
    <source>
        <dbReference type="ARBA" id="ARBA00022448"/>
    </source>
</evidence>
<evidence type="ECO:0000313" key="24">
    <source>
        <dbReference type="Proteomes" id="UP000037029"/>
    </source>
</evidence>
<evidence type="ECO:0000313" key="20">
    <source>
        <dbReference type="EMBL" id="QJR04978.1"/>
    </source>
</evidence>
<dbReference type="EMBL" id="CP060122">
    <property type="protein sequence ID" value="QNG47250.1"/>
    <property type="molecule type" value="Genomic_DNA"/>
</dbReference>
<gene>
    <name evidence="13" type="ORF">A6768_24415</name>
    <name evidence="18" type="ORF">AX777_10130</name>
    <name evidence="14" type="ORF">BV87_00480</name>
    <name evidence="16" type="ORF">CP98_01685</name>
    <name evidence="22" type="ORF">DAH51_11785</name>
    <name evidence="15" type="ORF">EBF16_24560</name>
    <name evidence="19" type="ORF">GS397_25105</name>
    <name evidence="21" type="ORF">H3V42_06435</name>
    <name evidence="20" type="ORF">HH800_23950</name>
    <name evidence="17" type="ORF">N5J77_12170</name>
</gene>
<dbReference type="EMBL" id="CP033230">
    <property type="protein sequence ID" value="AYO79763.1"/>
    <property type="molecule type" value="Genomic_DNA"/>
</dbReference>
<dbReference type="NCBIfam" id="TIGR01352">
    <property type="entry name" value="tonB_Cterm"/>
    <property type="match status" value="1"/>
</dbReference>
<evidence type="ECO:0000313" key="25">
    <source>
        <dbReference type="Proteomes" id="UP000077262"/>
    </source>
</evidence>
<reference evidence="15 27" key="6">
    <citation type="submission" date="2018-10" db="EMBL/GenBank/DDBJ databases">
        <title>Characterization and genome analysis of a novel bacterium Sphingobium yanoikuyae SJTF8 capable of degrading PAHs.</title>
        <authorList>
            <person name="Yin C."/>
            <person name="Xiong W."/>
            <person name="Liang R."/>
        </authorList>
    </citation>
    <scope>NUCLEOTIDE SEQUENCE [LARGE SCALE GENOMIC DNA]</scope>
    <source>
        <strain evidence="15 27">SJTF8</strain>
    </source>
</reference>
<dbReference type="GO" id="GO:0055085">
    <property type="term" value="P:transmembrane transport"/>
    <property type="evidence" value="ECO:0007669"/>
    <property type="project" value="InterPro"/>
</dbReference>
<feature type="domain" description="TonB C-terminal" evidence="12">
    <location>
        <begin position="127"/>
        <end position="219"/>
    </location>
</feature>
<dbReference type="KEGG" id="sya:A6768_24415"/>
<evidence type="ECO:0000313" key="14">
    <source>
        <dbReference type="EMBL" id="ATP17016.1"/>
    </source>
</evidence>
<accession>A0A085K8T0</accession>
<dbReference type="PANTHER" id="PTHR33446:SF2">
    <property type="entry name" value="PROTEIN TONB"/>
    <property type="match status" value="1"/>
</dbReference>
<comment type="subcellular location">
    <subcellularLocation>
        <location evidence="1">Cell inner membrane</location>
        <topology evidence="1">Single-pass membrane protein</topology>
        <orientation evidence="1">Periplasmic side</orientation>
    </subcellularLocation>
</comment>
<evidence type="ECO:0000313" key="23">
    <source>
        <dbReference type="Proteomes" id="UP000028534"/>
    </source>
</evidence>
<reference evidence="21 31" key="9">
    <citation type="submission" date="2020-07" db="EMBL/GenBank/DDBJ databases">
        <title>Whole genome sequence of Sphingobium yanoikuyae A3.</title>
        <authorList>
            <person name="Han S.-S."/>
        </authorList>
    </citation>
    <scope>NUCLEOTIDE SEQUENCE [LARGE SCALE GENOMIC DNA]</scope>
    <source>
        <strain evidence="21 31">A3</strain>
    </source>
</reference>
<dbReference type="SUPFAM" id="SSF74653">
    <property type="entry name" value="TolA/TonB C-terminal domain"/>
    <property type="match status" value="1"/>
</dbReference>
<dbReference type="PATRIC" id="fig|13690.10.peg.1737"/>
<evidence type="ECO:0000313" key="16">
    <source>
        <dbReference type="EMBL" id="KEZ19580.1"/>
    </source>
</evidence>
<evidence type="ECO:0000256" key="9">
    <source>
        <dbReference type="ARBA" id="ARBA00023136"/>
    </source>
</evidence>
<keyword evidence="8 11" id="KW-1133">Transmembrane helix</keyword>
<reference evidence="20 30" key="8">
    <citation type="submission" date="2020-04" db="EMBL/GenBank/DDBJ databases">
        <title>The Whole Genome Analysis of High salt-tolerant Sphingobium yanoikuyae YC-XJ2 with Aryl organophosphorus flame retardants (aryl-OPFRs)-degrading capacity and characteristics of Related phosphotriesterase.</title>
        <authorList>
            <person name="Li X."/>
        </authorList>
    </citation>
    <scope>NUCLEOTIDE SEQUENCE [LARGE SCALE GENOMIC DNA]</scope>
    <source>
        <strain evidence="20 30">YC-XJ2</strain>
    </source>
</reference>
<dbReference type="Proteomes" id="UP000219422">
    <property type="component" value="Chromosome"/>
</dbReference>
<evidence type="ECO:0000313" key="29">
    <source>
        <dbReference type="Proteomes" id="UP000464086"/>
    </source>
</evidence>
<dbReference type="EMBL" id="CP023741">
    <property type="protein sequence ID" value="ATI82838.1"/>
    <property type="molecule type" value="Genomic_DNA"/>
</dbReference>
<dbReference type="Gene3D" id="3.30.1150.10">
    <property type="match status" value="1"/>
</dbReference>
<dbReference type="Proteomes" id="UP000028534">
    <property type="component" value="Unassembled WGS sequence"/>
</dbReference>
<dbReference type="Proteomes" id="UP000464086">
    <property type="component" value="Chromosome"/>
</dbReference>
<feature type="transmembrane region" description="Helical" evidence="11">
    <location>
        <begin position="12"/>
        <end position="31"/>
    </location>
</feature>
<name>A0A085K8T0_SPHYA</name>
<dbReference type="Pfam" id="PF03544">
    <property type="entry name" value="TonB_C"/>
    <property type="match status" value="1"/>
</dbReference>
<dbReference type="InterPro" id="IPR051045">
    <property type="entry name" value="TonB-dependent_transducer"/>
</dbReference>
<dbReference type="RefSeq" id="WP_004209989.1">
    <property type="nucleotide sequence ID" value="NZ_CAIGKD010000001.1"/>
</dbReference>
<sequence length="220" mass="23402">MAYADHSQGSSRTISIVIVALIHAVLGYAFVTGLGMKYVKKAAEQLNVIDVKEEPPPPDEEPPPPPPDKPIEPPPVVAPPPIVQTPAPAPPIQTVRTPPPVFNEVPVPAPPPAPPPPPAAKQAAKGVSPRGNPGSWATTEDYPSRALREEKQGTTGFRLEVGADGRVTSCTVTQSSGSPELDDATCKLVSRRARFSPAEDDQGNKIPSTYANRIQWRIPQ</sequence>
<evidence type="ECO:0000313" key="28">
    <source>
        <dbReference type="Proteomes" id="UP000287401"/>
    </source>
</evidence>
<evidence type="ECO:0000313" key="27">
    <source>
        <dbReference type="Proteomes" id="UP000280708"/>
    </source>
</evidence>
<evidence type="ECO:0000256" key="7">
    <source>
        <dbReference type="ARBA" id="ARBA00022927"/>
    </source>
</evidence>
<dbReference type="Proteomes" id="UP000287401">
    <property type="component" value="Unassembled WGS sequence"/>
</dbReference>
<evidence type="ECO:0000313" key="15">
    <source>
        <dbReference type="EMBL" id="AYO79763.1"/>
    </source>
</evidence>
<dbReference type="InterPro" id="IPR037682">
    <property type="entry name" value="TonB_C"/>
</dbReference>
<organism evidence="18 25">
    <name type="scientific">Sphingobium yanoikuyae</name>
    <name type="common">Sphingomonas yanoikuyae</name>
    <dbReference type="NCBI Taxonomy" id="13690"/>
    <lineage>
        <taxon>Bacteria</taxon>
        <taxon>Pseudomonadati</taxon>
        <taxon>Pseudomonadota</taxon>
        <taxon>Alphaproteobacteria</taxon>
        <taxon>Sphingomonadales</taxon>
        <taxon>Sphingomonadaceae</taxon>
        <taxon>Sphingobium</taxon>
    </lineage>
</organism>
<feature type="compositionally biased region" description="Pro residues" evidence="10">
    <location>
        <begin position="63"/>
        <end position="119"/>
    </location>
</feature>
<evidence type="ECO:0000313" key="13">
    <source>
        <dbReference type="EMBL" id="ATI82838.1"/>
    </source>
</evidence>
<evidence type="ECO:0000313" key="30">
    <source>
        <dbReference type="Proteomes" id="UP000502611"/>
    </source>
</evidence>
<evidence type="ECO:0000313" key="17">
    <source>
        <dbReference type="EMBL" id="MDH2131880.1"/>
    </source>
</evidence>
<evidence type="ECO:0000256" key="1">
    <source>
        <dbReference type="ARBA" id="ARBA00004383"/>
    </source>
</evidence>
<keyword evidence="6 11" id="KW-0812">Transmembrane</keyword>
<dbReference type="PANTHER" id="PTHR33446">
    <property type="entry name" value="PROTEIN TONB-RELATED"/>
    <property type="match status" value="1"/>
</dbReference>
<protein>
    <submittedName>
        <fullName evidence="18">Energy transducer TonB</fullName>
    </submittedName>
    <submittedName>
        <fullName evidence="16">TonB family domain-containing protein</fullName>
    </submittedName>
    <submittedName>
        <fullName evidence="17">TonB family protein</fullName>
    </submittedName>
</protein>
<dbReference type="EMBL" id="CP053021">
    <property type="protein sequence ID" value="QJR04978.1"/>
    <property type="molecule type" value="Genomic_DNA"/>
</dbReference>
<reference evidence="18 25" key="2">
    <citation type="submission" date="2016-02" db="EMBL/GenBank/DDBJ databases">
        <authorList>
            <person name="Wen L."/>
            <person name="He K."/>
            <person name="Yang H."/>
        </authorList>
    </citation>
    <scope>NUCLEOTIDE SEQUENCE [LARGE SCALE GENOMIC DNA]</scope>
    <source>
        <strain evidence="18 25">CD09_2</strain>
    </source>
</reference>
<reference evidence="22 28" key="5">
    <citation type="submission" date="2018-07" db="EMBL/GenBank/DDBJ databases">
        <title>Genomic and Epidemiologic Investigation of an Indolent Hospital Outbreak.</title>
        <authorList>
            <person name="Johnson R.C."/>
            <person name="Deming C."/>
            <person name="Conlan S."/>
            <person name="Zellmer C.J."/>
            <person name="Michelin A.V."/>
            <person name="Lee-Lin S."/>
            <person name="Thomas P.J."/>
            <person name="Park M."/>
            <person name="Weingarten R.A."/>
            <person name="Less J."/>
            <person name="Dekker J.P."/>
            <person name="Frank K.M."/>
            <person name="Musser K.A."/>
            <person name="Mcquiston J.R."/>
            <person name="Henderson D.K."/>
            <person name="Lau A.F."/>
            <person name="Palmore T.N."/>
            <person name="Segre J.A."/>
        </authorList>
    </citation>
    <scope>NUCLEOTIDE SEQUENCE [LARGE SCALE GENOMIC DNA]</scope>
    <source>
        <strain evidence="22 28">SK-NIH.Env6_1116</strain>
    </source>
</reference>
<dbReference type="Proteomes" id="UP000037029">
    <property type="component" value="Chromosome"/>
</dbReference>
<evidence type="ECO:0000313" key="21">
    <source>
        <dbReference type="EMBL" id="QNG47250.1"/>
    </source>
</evidence>
<feature type="compositionally biased region" description="Basic and acidic residues" evidence="10">
    <location>
        <begin position="142"/>
        <end position="152"/>
    </location>
</feature>
<dbReference type="EMBL" id="JGVR01000008">
    <property type="protein sequence ID" value="KEZ19580.1"/>
    <property type="molecule type" value="Genomic_DNA"/>
</dbReference>
<dbReference type="EMBL" id="CP020925">
    <property type="protein sequence ID" value="ATP17016.1"/>
    <property type="molecule type" value="Genomic_DNA"/>
</dbReference>
<keyword evidence="5" id="KW-0997">Cell inner membrane</keyword>
<dbReference type="GeneID" id="57780006"/>
<dbReference type="EMBL" id="JAOCKX010000014">
    <property type="protein sequence ID" value="MDH2131880.1"/>
    <property type="molecule type" value="Genomic_DNA"/>
</dbReference>
<evidence type="ECO:0000313" key="19">
    <source>
        <dbReference type="EMBL" id="QHD69978.1"/>
    </source>
</evidence>
<dbReference type="eggNOG" id="COG0810">
    <property type="taxonomic scope" value="Bacteria"/>
</dbReference>
<keyword evidence="3" id="KW-0813">Transport</keyword>
<reference evidence="13 26" key="4">
    <citation type="submission" date="2017-10" db="EMBL/GenBank/DDBJ databases">
        <title>Sphingobium yanoikuyae S72.</title>
        <authorList>
            <person name="Sanchez E."/>
            <person name="Bustos P."/>
            <person name="Mendoza P."/>
            <person name="Guo X."/>
            <person name="Mendoza A."/>
        </authorList>
    </citation>
    <scope>NUCLEOTIDE SEQUENCE [LARGE SCALE GENOMIC DNA]</scope>
    <source>
        <strain evidence="13 26">S72</strain>
    </source>
</reference>
<comment type="similarity">
    <text evidence="2">Belongs to the TonB family.</text>
</comment>
<dbReference type="Proteomes" id="UP000280708">
    <property type="component" value="Chromosome"/>
</dbReference>
<keyword evidence="4" id="KW-1003">Cell membrane</keyword>
<evidence type="ECO:0000256" key="11">
    <source>
        <dbReference type="SAM" id="Phobius"/>
    </source>
</evidence>
<evidence type="ECO:0000256" key="6">
    <source>
        <dbReference type="ARBA" id="ARBA00022692"/>
    </source>
</evidence>
<evidence type="ECO:0000313" key="22">
    <source>
        <dbReference type="EMBL" id="RSU56661.1"/>
    </source>
</evidence>
<feature type="region of interest" description="Disordered" evidence="10">
    <location>
        <begin position="52"/>
        <end position="157"/>
    </location>
</feature>
<reference evidence="17" key="10">
    <citation type="submission" date="2022-09" db="EMBL/GenBank/DDBJ databases">
        <title>Intensive care unit water sources are persistently colonized with multi-drug resistant bacteria and are the site of extensive horizontal gene transfer of antibiotic resistance genes.</title>
        <authorList>
            <person name="Diorio-Toth L."/>
        </authorList>
    </citation>
    <scope>NUCLEOTIDE SEQUENCE</scope>
    <source>
        <strain evidence="17">GD03659</strain>
    </source>
</reference>
<dbReference type="Proteomes" id="UP000502611">
    <property type="component" value="Chromosome"/>
</dbReference>
<keyword evidence="9 11" id="KW-0472">Membrane</keyword>
<dbReference type="AlphaFoldDB" id="A0A085K8T0"/>